<dbReference type="RefSeq" id="WP_078832828.1">
    <property type="nucleotide sequence ID" value="NZ_FUWH01000015.1"/>
</dbReference>
<organism evidence="2 3">
    <name type="scientific">Sediminibacterium ginsengisoli</name>
    <dbReference type="NCBI Taxonomy" id="413434"/>
    <lineage>
        <taxon>Bacteria</taxon>
        <taxon>Pseudomonadati</taxon>
        <taxon>Bacteroidota</taxon>
        <taxon>Chitinophagia</taxon>
        <taxon>Chitinophagales</taxon>
        <taxon>Chitinophagaceae</taxon>
        <taxon>Sediminibacterium</taxon>
    </lineage>
</organism>
<dbReference type="OrthoDB" id="614457at2"/>
<name>A0A1T4RVD3_9BACT</name>
<evidence type="ECO:0000313" key="2">
    <source>
        <dbReference type="EMBL" id="SKA19933.1"/>
    </source>
</evidence>
<dbReference type="AlphaFoldDB" id="A0A1T4RVD3"/>
<sequence length="530" mass="57404">MKKTLYLLSGIVVLLTTSCKKYLDINQNPNTATSATPELILPQALVATASNLAGNFNSYGAALVGYNANGGGYSGFGTYVTYDFTTGSYTGLWSSTYDNIQDYSYIVKSTNGQDRYAYFNAIGRIMMAHNYQLLVDAYNNVPYSDALGGASAISPKYDQGTAIYKSIAEQLDTAIILINKGLANPQTTIALTTAADPLFTQVAPPNMVLWKQYANTLKLRIMLRAGSKVTFTNTTFSADGFLTQDAIVNPGYSKNSGKQNPAWDTWAYSYTGSASGSAGLSRLPSTFALTFYDGTKLNDPRRGSVVYKAFPNTPTNQLGNETNPKPPNAASPSPWYKGTSATAFDKIGIFKGFDMGQPIMLAAESYFLQAEAIVRGLITGDAKTAFNKGIDASFNYLYLDNTGKLATTGYLAPATDAAAYRTANAGNYLADFDAANTNDKKIEAIITQKYIALNMILSHEPWNEYRRTGYPAITPGSTDPTKSFASVQSISTRPDRLPTRIPYPSSEFSTNSANVPKDVDKFSSLIFWAK</sequence>
<dbReference type="STRING" id="413434.SAMN04488132_11527"/>
<dbReference type="Pfam" id="PF12771">
    <property type="entry name" value="SusD-like_2"/>
    <property type="match status" value="1"/>
</dbReference>
<feature type="region of interest" description="Disordered" evidence="1">
    <location>
        <begin position="311"/>
        <end position="334"/>
    </location>
</feature>
<dbReference type="Gene3D" id="1.25.40.390">
    <property type="match status" value="1"/>
</dbReference>
<dbReference type="PROSITE" id="PS51257">
    <property type="entry name" value="PROKAR_LIPOPROTEIN"/>
    <property type="match status" value="1"/>
</dbReference>
<reference evidence="2 3" key="1">
    <citation type="submission" date="2017-02" db="EMBL/GenBank/DDBJ databases">
        <authorList>
            <person name="Peterson S.W."/>
        </authorList>
    </citation>
    <scope>NUCLEOTIDE SEQUENCE [LARGE SCALE GENOMIC DNA]</scope>
    <source>
        <strain evidence="2 3">DSM 22335</strain>
    </source>
</reference>
<dbReference type="EMBL" id="FUWH01000015">
    <property type="protein sequence ID" value="SKA19933.1"/>
    <property type="molecule type" value="Genomic_DNA"/>
</dbReference>
<dbReference type="Proteomes" id="UP000190888">
    <property type="component" value="Unassembled WGS sequence"/>
</dbReference>
<dbReference type="InterPro" id="IPR011990">
    <property type="entry name" value="TPR-like_helical_dom_sf"/>
</dbReference>
<feature type="compositionally biased region" description="Polar residues" evidence="1">
    <location>
        <begin position="312"/>
        <end position="322"/>
    </location>
</feature>
<gene>
    <name evidence="2" type="ORF">SAMN04488132_11527</name>
</gene>
<proteinExistence type="predicted"/>
<dbReference type="SUPFAM" id="SSF48452">
    <property type="entry name" value="TPR-like"/>
    <property type="match status" value="1"/>
</dbReference>
<protein>
    <submittedName>
        <fullName evidence="2">Starch-binding associating with outer membrane</fullName>
    </submittedName>
</protein>
<keyword evidence="3" id="KW-1185">Reference proteome</keyword>
<accession>A0A1T4RVD3</accession>
<dbReference type="InterPro" id="IPR041662">
    <property type="entry name" value="SusD-like_2"/>
</dbReference>
<evidence type="ECO:0000313" key="3">
    <source>
        <dbReference type="Proteomes" id="UP000190888"/>
    </source>
</evidence>
<evidence type="ECO:0000256" key="1">
    <source>
        <dbReference type="SAM" id="MobiDB-lite"/>
    </source>
</evidence>